<dbReference type="Proteomes" id="UP000831796">
    <property type="component" value="Chromosome"/>
</dbReference>
<name>A0A8T9Q7T4_9BACT</name>
<dbReference type="AlphaFoldDB" id="A0A8T9Q7T4"/>
<sequence length="35" mass="3719">MTVEGVARLLPSGALDPSFTPTTSNTTRTIFRALP</sequence>
<protein>
    <submittedName>
        <fullName evidence="2">Uncharacterized protein</fullName>
    </submittedName>
</protein>
<proteinExistence type="predicted"/>
<feature type="compositionally biased region" description="Low complexity" evidence="1">
    <location>
        <begin position="17"/>
        <end position="35"/>
    </location>
</feature>
<reference evidence="2" key="1">
    <citation type="submission" date="2022-04" db="EMBL/GenBank/DDBJ databases">
        <title>Hymenobacter sp. isolated from the air.</title>
        <authorList>
            <person name="Won M."/>
            <person name="Lee C.-M."/>
            <person name="Woen H.-Y."/>
            <person name="Kwon S.-W."/>
        </authorList>
    </citation>
    <scope>NUCLEOTIDE SEQUENCE</scope>
    <source>
        <strain evidence="2">5116S-3</strain>
    </source>
</reference>
<dbReference type="RefSeq" id="WP_244676988.1">
    <property type="nucleotide sequence ID" value="NZ_CP095046.1"/>
</dbReference>
<organism evidence="2 3">
    <name type="scientific">Hymenobacter cellulosilyticus</name>
    <dbReference type="NCBI Taxonomy" id="2932248"/>
    <lineage>
        <taxon>Bacteria</taxon>
        <taxon>Pseudomonadati</taxon>
        <taxon>Bacteroidota</taxon>
        <taxon>Cytophagia</taxon>
        <taxon>Cytophagales</taxon>
        <taxon>Hymenobacteraceae</taxon>
        <taxon>Hymenobacter</taxon>
    </lineage>
</organism>
<keyword evidence="3" id="KW-1185">Reference proteome</keyword>
<feature type="region of interest" description="Disordered" evidence="1">
    <location>
        <begin position="12"/>
        <end position="35"/>
    </location>
</feature>
<dbReference type="KEGG" id="hcu:MUN79_06850"/>
<gene>
    <name evidence="2" type="ORF">MUN79_06850</name>
</gene>
<evidence type="ECO:0000313" key="2">
    <source>
        <dbReference type="EMBL" id="UOQ73637.1"/>
    </source>
</evidence>
<evidence type="ECO:0000313" key="3">
    <source>
        <dbReference type="Proteomes" id="UP000831796"/>
    </source>
</evidence>
<evidence type="ECO:0000256" key="1">
    <source>
        <dbReference type="SAM" id="MobiDB-lite"/>
    </source>
</evidence>
<accession>A0A8T9Q7T4</accession>
<dbReference type="EMBL" id="CP095046">
    <property type="protein sequence ID" value="UOQ73637.1"/>
    <property type="molecule type" value="Genomic_DNA"/>
</dbReference>